<dbReference type="SUPFAM" id="SSF88659">
    <property type="entry name" value="Sigma3 and sigma4 domains of RNA polymerase sigma factors"/>
    <property type="match status" value="1"/>
</dbReference>
<protein>
    <submittedName>
        <fullName evidence="7">RNA polymerase sigma-70 factor, ECF subfamily</fullName>
    </submittedName>
</protein>
<evidence type="ECO:0000256" key="3">
    <source>
        <dbReference type="ARBA" id="ARBA00023082"/>
    </source>
</evidence>
<feature type="domain" description="RNA polymerase sigma factor 70 region 4 type 2" evidence="6">
    <location>
        <begin position="125"/>
        <end position="171"/>
    </location>
</feature>
<feature type="domain" description="RNA polymerase sigma-70 region 2" evidence="5">
    <location>
        <begin position="27"/>
        <end position="92"/>
    </location>
</feature>
<evidence type="ECO:0000256" key="2">
    <source>
        <dbReference type="ARBA" id="ARBA00023015"/>
    </source>
</evidence>
<dbReference type="InterPro" id="IPR013324">
    <property type="entry name" value="RNA_pol_sigma_r3/r4-like"/>
</dbReference>
<dbReference type="CDD" id="cd06171">
    <property type="entry name" value="Sigma70_r4"/>
    <property type="match status" value="1"/>
</dbReference>
<dbReference type="PANTHER" id="PTHR43133">
    <property type="entry name" value="RNA POLYMERASE ECF-TYPE SIGMA FACTO"/>
    <property type="match status" value="1"/>
</dbReference>
<dbReference type="NCBIfam" id="TIGR02937">
    <property type="entry name" value="sigma70-ECF"/>
    <property type="match status" value="1"/>
</dbReference>
<proteinExistence type="inferred from homology"/>
<keyword evidence="2" id="KW-0805">Transcription regulation</keyword>
<evidence type="ECO:0000259" key="6">
    <source>
        <dbReference type="Pfam" id="PF08281"/>
    </source>
</evidence>
<dbReference type="InterPro" id="IPR039425">
    <property type="entry name" value="RNA_pol_sigma-70-like"/>
</dbReference>
<keyword evidence="4" id="KW-0804">Transcription</keyword>
<dbReference type="GO" id="GO:0016987">
    <property type="term" value="F:sigma factor activity"/>
    <property type="evidence" value="ECO:0007669"/>
    <property type="project" value="UniProtKB-KW"/>
</dbReference>
<dbReference type="RefSeq" id="WP_176146055.1">
    <property type="nucleotide sequence ID" value="NZ_FUYS01000001.1"/>
</dbReference>
<comment type="similarity">
    <text evidence="1">Belongs to the sigma-70 factor family. ECF subfamily.</text>
</comment>
<keyword evidence="8" id="KW-1185">Reference proteome</keyword>
<organism evidence="7 8">
    <name type="scientific">Parapedobacter luteus</name>
    <dbReference type="NCBI Taxonomy" id="623280"/>
    <lineage>
        <taxon>Bacteria</taxon>
        <taxon>Pseudomonadati</taxon>
        <taxon>Bacteroidota</taxon>
        <taxon>Sphingobacteriia</taxon>
        <taxon>Sphingobacteriales</taxon>
        <taxon>Sphingobacteriaceae</taxon>
        <taxon>Parapedobacter</taxon>
    </lineage>
</organism>
<dbReference type="Proteomes" id="UP000190541">
    <property type="component" value="Unassembled WGS sequence"/>
</dbReference>
<dbReference type="PANTHER" id="PTHR43133:SF46">
    <property type="entry name" value="RNA POLYMERASE SIGMA-70 FACTOR ECF SUBFAMILY"/>
    <property type="match status" value="1"/>
</dbReference>
<evidence type="ECO:0000259" key="5">
    <source>
        <dbReference type="Pfam" id="PF04542"/>
    </source>
</evidence>
<dbReference type="SUPFAM" id="SSF88946">
    <property type="entry name" value="Sigma2 domain of RNA polymerase sigma factors"/>
    <property type="match status" value="1"/>
</dbReference>
<dbReference type="EMBL" id="FUYS01000001">
    <property type="protein sequence ID" value="SKB28242.1"/>
    <property type="molecule type" value="Genomic_DNA"/>
</dbReference>
<gene>
    <name evidence="7" type="ORF">SAMN05660226_00352</name>
</gene>
<accession>A0A1T4ZZS8</accession>
<dbReference type="GO" id="GO:0003677">
    <property type="term" value="F:DNA binding"/>
    <property type="evidence" value="ECO:0007669"/>
    <property type="project" value="InterPro"/>
</dbReference>
<dbReference type="AlphaFoldDB" id="A0A1T4ZZS8"/>
<evidence type="ECO:0000313" key="7">
    <source>
        <dbReference type="EMBL" id="SKB28242.1"/>
    </source>
</evidence>
<dbReference type="GO" id="GO:0006352">
    <property type="term" value="P:DNA-templated transcription initiation"/>
    <property type="evidence" value="ECO:0007669"/>
    <property type="project" value="InterPro"/>
</dbReference>
<dbReference type="Gene3D" id="1.10.1740.10">
    <property type="match status" value="1"/>
</dbReference>
<dbReference type="InterPro" id="IPR013249">
    <property type="entry name" value="RNA_pol_sigma70_r4_t2"/>
</dbReference>
<evidence type="ECO:0000256" key="4">
    <source>
        <dbReference type="ARBA" id="ARBA00023163"/>
    </source>
</evidence>
<name>A0A1T4ZZS8_9SPHI</name>
<evidence type="ECO:0000313" key="8">
    <source>
        <dbReference type="Proteomes" id="UP000190541"/>
    </source>
</evidence>
<dbReference type="InterPro" id="IPR036388">
    <property type="entry name" value="WH-like_DNA-bd_sf"/>
</dbReference>
<dbReference type="InterPro" id="IPR007627">
    <property type="entry name" value="RNA_pol_sigma70_r2"/>
</dbReference>
<dbReference type="Pfam" id="PF04542">
    <property type="entry name" value="Sigma70_r2"/>
    <property type="match status" value="1"/>
</dbReference>
<dbReference type="STRING" id="623280.SAMN05660226_00352"/>
<reference evidence="7 8" key="1">
    <citation type="submission" date="2017-02" db="EMBL/GenBank/DDBJ databases">
        <authorList>
            <person name="Peterson S.W."/>
        </authorList>
    </citation>
    <scope>NUCLEOTIDE SEQUENCE [LARGE SCALE GENOMIC DNA]</scope>
    <source>
        <strain evidence="7 8">DSM 22899</strain>
    </source>
</reference>
<dbReference type="Pfam" id="PF08281">
    <property type="entry name" value="Sigma70_r4_2"/>
    <property type="match status" value="1"/>
</dbReference>
<dbReference type="InterPro" id="IPR014284">
    <property type="entry name" value="RNA_pol_sigma-70_dom"/>
</dbReference>
<sequence>MKTKSTLTELEEVAELANGNIGAFNQLYERYHQRVYANILKMVKAPEYAEEILQDVFVSLWQNRFNIRTGESIGGWLFVVSFNKSLTFLKRRLKDSIEFVATYPFEIAEQDDTAVDETYRLQIAILEEAIDELPKRKREVFRLCRYEGKSKEAVAEQLGISPKSVKDYLKQSNKAIKAYVSMRYPYAGETTLLLTWLGMW</sequence>
<dbReference type="Gene3D" id="1.10.10.10">
    <property type="entry name" value="Winged helix-like DNA-binding domain superfamily/Winged helix DNA-binding domain"/>
    <property type="match status" value="1"/>
</dbReference>
<evidence type="ECO:0000256" key="1">
    <source>
        <dbReference type="ARBA" id="ARBA00010641"/>
    </source>
</evidence>
<keyword evidence="3" id="KW-0731">Sigma factor</keyword>
<dbReference type="InterPro" id="IPR013325">
    <property type="entry name" value="RNA_pol_sigma_r2"/>
</dbReference>